<keyword evidence="3" id="KW-1185">Reference proteome</keyword>
<evidence type="ECO:0000313" key="3">
    <source>
        <dbReference type="Proteomes" id="UP001642487"/>
    </source>
</evidence>
<proteinExistence type="predicted"/>
<accession>A0ABP0XQ84</accession>
<organism evidence="2 3">
    <name type="scientific">Citrullus colocynthis</name>
    <name type="common">colocynth</name>
    <dbReference type="NCBI Taxonomy" id="252529"/>
    <lineage>
        <taxon>Eukaryota</taxon>
        <taxon>Viridiplantae</taxon>
        <taxon>Streptophyta</taxon>
        <taxon>Embryophyta</taxon>
        <taxon>Tracheophyta</taxon>
        <taxon>Spermatophyta</taxon>
        <taxon>Magnoliopsida</taxon>
        <taxon>eudicotyledons</taxon>
        <taxon>Gunneridae</taxon>
        <taxon>Pentapetalae</taxon>
        <taxon>rosids</taxon>
        <taxon>fabids</taxon>
        <taxon>Cucurbitales</taxon>
        <taxon>Cucurbitaceae</taxon>
        <taxon>Benincaseae</taxon>
        <taxon>Citrullus</taxon>
    </lineage>
</organism>
<reference evidence="2 3" key="1">
    <citation type="submission" date="2024-03" db="EMBL/GenBank/DDBJ databases">
        <authorList>
            <person name="Gkanogiannis A."/>
            <person name="Becerra Lopez-Lavalle L."/>
        </authorList>
    </citation>
    <scope>NUCLEOTIDE SEQUENCE [LARGE SCALE GENOMIC DNA]</scope>
</reference>
<evidence type="ECO:0000313" key="2">
    <source>
        <dbReference type="EMBL" id="CAK9309882.1"/>
    </source>
</evidence>
<feature type="region of interest" description="Disordered" evidence="1">
    <location>
        <begin position="56"/>
        <end position="90"/>
    </location>
</feature>
<protein>
    <submittedName>
        <fullName evidence="2">Uncharacterized protein</fullName>
    </submittedName>
</protein>
<name>A0ABP0XQ84_9ROSI</name>
<evidence type="ECO:0000256" key="1">
    <source>
        <dbReference type="SAM" id="MobiDB-lite"/>
    </source>
</evidence>
<gene>
    <name evidence="2" type="ORF">CITCOLO1_LOCUS1483</name>
</gene>
<dbReference type="EMBL" id="OZ021735">
    <property type="protein sequence ID" value="CAK9309882.1"/>
    <property type="molecule type" value="Genomic_DNA"/>
</dbReference>
<dbReference type="Proteomes" id="UP001642487">
    <property type="component" value="Chromosome 1"/>
</dbReference>
<sequence length="90" mass="9802">MDWKLLLNFILYEEPMGSPPFKSAEKSAILLHHASDSPVVLLLLAAMAMARPIRDSGGEVVQPQDRAPVPPSGRNPCTHVHLPGDGRHCL</sequence>